<feature type="domain" description="AAA+ ATPase" evidence="4">
    <location>
        <begin position="2"/>
        <end position="162"/>
    </location>
</feature>
<dbReference type="EMBL" id="AZRL01000021">
    <property type="protein sequence ID" value="PNR95579.1"/>
    <property type="molecule type" value="Genomic_DNA"/>
</dbReference>
<dbReference type="Pfam" id="PF03266">
    <property type="entry name" value="NTPase_1"/>
    <property type="match status" value="1"/>
</dbReference>
<accession>A0A2K1NYG1</accession>
<evidence type="ECO:0000256" key="2">
    <source>
        <dbReference type="ARBA" id="ARBA00022801"/>
    </source>
</evidence>
<evidence type="ECO:0000313" key="5">
    <source>
        <dbReference type="EMBL" id="PNR95579.1"/>
    </source>
</evidence>
<dbReference type="RefSeq" id="WP_103067412.1">
    <property type="nucleotide sequence ID" value="NZ_AZRL01000021.1"/>
</dbReference>
<comment type="caution">
    <text evidence="5">The sequence shown here is derived from an EMBL/GenBank/DDBJ whole genome shotgun (WGS) entry which is preliminary data.</text>
</comment>
<proteinExistence type="predicted"/>
<evidence type="ECO:0000256" key="3">
    <source>
        <dbReference type="ARBA" id="ARBA00022840"/>
    </source>
</evidence>
<sequence length="183" mass="21226">MIKNNIFLTGSIGVGKSTIIRKVINQLSLHVCGFSVDREGKKNSWNAFYLVEASSFNNGDRSKKSKYNRFAFRKDDSKNWEINIQVFDKIGVQLLTNIDDADLVIMDELGRFELTAYQFQQKVYEVLNSNKTVLGVIKDESNPFLDKIRNRKDVQIFRVLPDNREEVYKKVLNQIKLILSIKE</sequence>
<dbReference type="PANTHER" id="PTHR43146:SF1">
    <property type="entry name" value="CANCER-RELATED NUCLEOSIDE-TRIPHOSPHATASE"/>
    <property type="match status" value="1"/>
</dbReference>
<evidence type="ECO:0000259" key="4">
    <source>
        <dbReference type="SMART" id="SM00382"/>
    </source>
</evidence>
<dbReference type="GO" id="GO:0017111">
    <property type="term" value="F:ribonucleoside triphosphate phosphatase activity"/>
    <property type="evidence" value="ECO:0007669"/>
    <property type="project" value="InterPro"/>
</dbReference>
<keyword evidence="1" id="KW-0547">Nucleotide-binding</keyword>
<reference evidence="5 6" key="1">
    <citation type="submission" date="2013-12" db="EMBL/GenBank/DDBJ databases">
        <title>Comparative genomics of Petrotoga isolates.</title>
        <authorList>
            <person name="Nesbo C.L."/>
            <person name="Charchuk R."/>
            <person name="Chow K."/>
        </authorList>
    </citation>
    <scope>NUCLEOTIDE SEQUENCE [LARGE SCALE GENOMIC DNA]</scope>
    <source>
        <strain evidence="5 6">DSM 13574</strain>
    </source>
</reference>
<protein>
    <recommendedName>
        <fullName evidence="4">AAA+ ATPase domain-containing protein</fullName>
    </recommendedName>
</protein>
<dbReference type="InterPro" id="IPR027417">
    <property type="entry name" value="P-loop_NTPase"/>
</dbReference>
<dbReference type="PANTHER" id="PTHR43146">
    <property type="entry name" value="CANCER-RELATED NUCLEOSIDE-TRIPHOSPHATASE"/>
    <property type="match status" value="1"/>
</dbReference>
<dbReference type="SUPFAM" id="SSF52540">
    <property type="entry name" value="P-loop containing nucleoside triphosphate hydrolases"/>
    <property type="match status" value="1"/>
</dbReference>
<dbReference type="Gene3D" id="3.40.50.300">
    <property type="entry name" value="P-loop containing nucleotide triphosphate hydrolases"/>
    <property type="match status" value="1"/>
</dbReference>
<gene>
    <name evidence="5" type="ORF">X929_07785</name>
</gene>
<dbReference type="GO" id="GO:0005524">
    <property type="term" value="F:ATP binding"/>
    <property type="evidence" value="ECO:0007669"/>
    <property type="project" value="UniProtKB-KW"/>
</dbReference>
<organism evidence="5 6">
    <name type="scientific">Petrotoga olearia DSM 13574</name>
    <dbReference type="NCBI Taxonomy" id="1122955"/>
    <lineage>
        <taxon>Bacteria</taxon>
        <taxon>Thermotogati</taxon>
        <taxon>Thermotogota</taxon>
        <taxon>Thermotogae</taxon>
        <taxon>Petrotogales</taxon>
        <taxon>Petrotogaceae</taxon>
        <taxon>Petrotoga</taxon>
    </lineage>
</organism>
<name>A0A2K1NYG1_9BACT</name>
<dbReference type="Proteomes" id="UP000236434">
    <property type="component" value="Unassembled WGS sequence"/>
</dbReference>
<dbReference type="OrthoDB" id="9786803at2"/>
<evidence type="ECO:0000313" key="6">
    <source>
        <dbReference type="Proteomes" id="UP000236434"/>
    </source>
</evidence>
<dbReference type="InterPro" id="IPR003593">
    <property type="entry name" value="AAA+_ATPase"/>
</dbReference>
<evidence type="ECO:0000256" key="1">
    <source>
        <dbReference type="ARBA" id="ARBA00022741"/>
    </source>
</evidence>
<keyword evidence="2" id="KW-0378">Hydrolase</keyword>
<keyword evidence="3" id="KW-0067">ATP-binding</keyword>
<dbReference type="SMART" id="SM00382">
    <property type="entry name" value="AAA"/>
    <property type="match status" value="1"/>
</dbReference>
<dbReference type="InterPro" id="IPR004948">
    <property type="entry name" value="Nuc-triphosphatase_THEP1"/>
</dbReference>
<dbReference type="AlphaFoldDB" id="A0A2K1NYG1"/>